<proteinExistence type="predicted"/>
<evidence type="ECO:0000313" key="1">
    <source>
        <dbReference type="EMBL" id="ASV33099.1"/>
    </source>
</evidence>
<sequence length="34" mass="4177">MKERSLIETIFEQLKNLWTIEHTRHYSLPFMNGL</sequence>
<gene>
    <name evidence="1" type="ORF">CJJ18_02175</name>
</gene>
<name>A0A4P2SL28_9ENTR</name>
<evidence type="ECO:0000313" key="2">
    <source>
        <dbReference type="Proteomes" id="UP000792865"/>
    </source>
</evidence>
<dbReference type="Pfam" id="PF13612">
    <property type="entry name" value="DDE_Tnp_1_3"/>
    <property type="match status" value="1"/>
</dbReference>
<protein>
    <submittedName>
        <fullName evidence="1">Uncharacterized protein</fullName>
    </submittedName>
</protein>
<dbReference type="InterPro" id="IPR025668">
    <property type="entry name" value="Tnp_DDE_dom"/>
</dbReference>
<accession>A0A4P2SL28</accession>
<dbReference type="AlphaFoldDB" id="A0A4P2SL28"/>
<reference evidence="1" key="1">
    <citation type="submission" date="2017-08" db="EMBL/GenBank/DDBJ databases">
        <title>Genome sequence of Candidatus Hamiltonella defensa from Acyrthosiphon pisum strain MI47.</title>
        <authorList>
            <person name="Patel V.A."/>
            <person name="Chevignon G."/>
            <person name="Russell J.A."/>
            <person name="Oliver K.M."/>
        </authorList>
    </citation>
    <scope>NUCLEOTIDE SEQUENCE</scope>
    <source>
        <strain evidence="1">MI47</strain>
    </source>
</reference>
<dbReference type="Proteomes" id="UP000792865">
    <property type="component" value="Chromosome"/>
</dbReference>
<organism evidence="1 2">
    <name type="scientific">Candidatus Williamhamiltonella defendens</name>
    <dbReference type="NCBI Taxonomy" id="138072"/>
    <lineage>
        <taxon>Bacteria</taxon>
        <taxon>Pseudomonadati</taxon>
        <taxon>Pseudomonadota</taxon>
        <taxon>Gammaproteobacteria</taxon>
        <taxon>Enterobacterales</taxon>
        <taxon>Enterobacteriaceae</taxon>
        <taxon>aphid secondary symbionts</taxon>
        <taxon>Candidatus Williamhamiltonella</taxon>
    </lineage>
</organism>
<dbReference type="EMBL" id="CP022932">
    <property type="protein sequence ID" value="ASV33099.1"/>
    <property type="molecule type" value="Genomic_DNA"/>
</dbReference>